<dbReference type="Proteomes" id="UP001562354">
    <property type="component" value="Unassembled WGS sequence"/>
</dbReference>
<keyword evidence="6" id="KW-1185">Reference proteome</keyword>
<dbReference type="PROSITE" id="PS51683">
    <property type="entry name" value="SAM_OMT_II"/>
    <property type="match status" value="1"/>
</dbReference>
<comment type="caution">
    <text evidence="5">The sequence shown here is derived from an EMBL/GenBank/DDBJ whole genome shotgun (WGS) entry which is preliminary data.</text>
</comment>
<dbReference type="SUPFAM" id="SSF53335">
    <property type="entry name" value="S-adenosyl-L-methionine-dependent methyltransferases"/>
    <property type="match status" value="1"/>
</dbReference>
<evidence type="ECO:0000256" key="1">
    <source>
        <dbReference type="ARBA" id="ARBA00022603"/>
    </source>
</evidence>
<dbReference type="Gene3D" id="3.40.50.150">
    <property type="entry name" value="Vaccinia Virus protein VP39"/>
    <property type="match status" value="1"/>
</dbReference>
<keyword evidence="2" id="KW-0808">Transferase</keyword>
<reference evidence="5 6" key="1">
    <citation type="submission" date="2024-07" db="EMBL/GenBank/DDBJ databases">
        <title>Draft sequence of the Neodothiora populina.</title>
        <authorList>
            <person name="Drown D.D."/>
            <person name="Schuette U.S."/>
            <person name="Buechlein A.B."/>
            <person name="Rusch D.R."/>
            <person name="Winton L.W."/>
            <person name="Adams G.A."/>
        </authorList>
    </citation>
    <scope>NUCLEOTIDE SEQUENCE [LARGE SCALE GENOMIC DNA]</scope>
    <source>
        <strain evidence="5 6">CPC 39397</strain>
    </source>
</reference>
<keyword evidence="3" id="KW-0949">S-adenosyl-L-methionine</keyword>
<organism evidence="5 6">
    <name type="scientific">Neodothiora populina</name>
    <dbReference type="NCBI Taxonomy" id="2781224"/>
    <lineage>
        <taxon>Eukaryota</taxon>
        <taxon>Fungi</taxon>
        <taxon>Dikarya</taxon>
        <taxon>Ascomycota</taxon>
        <taxon>Pezizomycotina</taxon>
        <taxon>Dothideomycetes</taxon>
        <taxon>Dothideomycetidae</taxon>
        <taxon>Dothideales</taxon>
        <taxon>Dothioraceae</taxon>
        <taxon>Neodothiora</taxon>
    </lineage>
</organism>
<dbReference type="RefSeq" id="XP_069198694.1">
    <property type="nucleotide sequence ID" value="XM_069342190.1"/>
</dbReference>
<dbReference type="InterPro" id="IPR016461">
    <property type="entry name" value="COMT-like"/>
</dbReference>
<feature type="domain" description="O-methyltransferase C-terminal" evidence="4">
    <location>
        <begin position="274"/>
        <end position="386"/>
    </location>
</feature>
<dbReference type="InterPro" id="IPR001077">
    <property type="entry name" value="COMT_C"/>
</dbReference>
<keyword evidence="1" id="KW-0489">Methyltransferase</keyword>
<dbReference type="PANTHER" id="PTHR43712">
    <property type="entry name" value="PUTATIVE (AFU_ORTHOLOGUE AFUA_4G14580)-RELATED"/>
    <property type="match status" value="1"/>
</dbReference>
<dbReference type="Gene3D" id="1.10.10.10">
    <property type="entry name" value="Winged helix-like DNA-binding domain superfamily/Winged helix DNA-binding domain"/>
    <property type="match status" value="1"/>
</dbReference>
<dbReference type="Pfam" id="PF00891">
    <property type="entry name" value="Methyltransf_2"/>
    <property type="match status" value="1"/>
</dbReference>
<dbReference type="GeneID" id="95976514"/>
<dbReference type="InterPro" id="IPR036390">
    <property type="entry name" value="WH_DNA-bd_sf"/>
</dbReference>
<evidence type="ECO:0000313" key="5">
    <source>
        <dbReference type="EMBL" id="KAL1302418.1"/>
    </source>
</evidence>
<dbReference type="InterPro" id="IPR029063">
    <property type="entry name" value="SAM-dependent_MTases_sf"/>
</dbReference>
<dbReference type="SUPFAM" id="SSF46785">
    <property type="entry name" value="Winged helix' DNA-binding domain"/>
    <property type="match status" value="1"/>
</dbReference>
<proteinExistence type="predicted"/>
<evidence type="ECO:0000259" key="4">
    <source>
        <dbReference type="Pfam" id="PF00891"/>
    </source>
</evidence>
<dbReference type="PANTHER" id="PTHR43712:SF16">
    <property type="entry name" value="O-METHYLTRANSFERASE ELCB"/>
    <property type="match status" value="1"/>
</dbReference>
<dbReference type="InterPro" id="IPR036388">
    <property type="entry name" value="WH-like_DNA-bd_sf"/>
</dbReference>
<protein>
    <recommendedName>
        <fullName evidence="4">O-methyltransferase C-terminal domain-containing protein</fullName>
    </recommendedName>
</protein>
<name>A0ABR3P8B6_9PEZI</name>
<gene>
    <name evidence="5" type="ORF">AAFC00_002812</name>
</gene>
<evidence type="ECO:0000256" key="2">
    <source>
        <dbReference type="ARBA" id="ARBA00022679"/>
    </source>
</evidence>
<sequence>MAPVPSPSSVSRLSRLSEIISRNSKLLNSYLIDKQLPQPSFAIDAPTDGIVIDKSAQNRTELEHARRELISATKELHDLSVGPREGVRDLAWRFNDQLSLHFIYRFGIASAFEPGTTITFSELAARTKTPLHDLKRLVRHAITNRIFSEPTKNTIAHTATSALLARDEDTQAWAGMTLEEFWPGSTKTVAAMQKWPGSQEPTQTGLSLDVGEEKGLWDVVTSSPARMKRFGIAMKSLSEGEGFEITHLVNDYDWASVGKAASSTAGDNSRPKGTVVDVGGSYGYACAAIGARFPHLDFIVQDLARLYAHIDPMEKVPAEMRDRISFSAHDFFNDQDPTEVGHADVFLIRWCMHNWSDKYAIKILRALVPAFKKGARVVINDGVLPEPKPLGGSWTSSAKLTHDAAAAAASDKIGTEEASEDVDADYRSDKSMRDMDLIMLQGLNARERDLGEWQDLFRAADERFVWKGARRSGRMWVLEAEWSG</sequence>
<accession>A0ABR3P8B6</accession>
<evidence type="ECO:0000256" key="3">
    <source>
        <dbReference type="ARBA" id="ARBA00022691"/>
    </source>
</evidence>
<dbReference type="EMBL" id="JBFMKM010000012">
    <property type="protein sequence ID" value="KAL1302418.1"/>
    <property type="molecule type" value="Genomic_DNA"/>
</dbReference>
<evidence type="ECO:0000313" key="6">
    <source>
        <dbReference type="Proteomes" id="UP001562354"/>
    </source>
</evidence>